<evidence type="ECO:0000256" key="2">
    <source>
        <dbReference type="ARBA" id="ARBA00023012"/>
    </source>
</evidence>
<evidence type="ECO:0000256" key="4">
    <source>
        <dbReference type="ARBA" id="ARBA00023125"/>
    </source>
</evidence>
<accession>A0A1V2I3G7</accession>
<dbReference type="OrthoDB" id="9802426at2"/>
<dbReference type="Gene3D" id="6.10.250.690">
    <property type="match status" value="1"/>
</dbReference>
<feature type="modified residue" description="4-aspartylphosphate" evidence="7">
    <location>
        <position position="51"/>
    </location>
</feature>
<dbReference type="PROSITE" id="PS51755">
    <property type="entry name" value="OMPR_PHOB"/>
    <property type="match status" value="1"/>
</dbReference>
<proteinExistence type="predicted"/>
<dbReference type="InterPro" id="IPR001789">
    <property type="entry name" value="Sig_transdc_resp-reg_receiver"/>
</dbReference>
<dbReference type="Gene3D" id="3.40.50.2300">
    <property type="match status" value="1"/>
</dbReference>
<dbReference type="CDD" id="cd17574">
    <property type="entry name" value="REC_OmpR"/>
    <property type="match status" value="1"/>
</dbReference>
<dbReference type="Proteomes" id="UP000188929">
    <property type="component" value="Unassembled WGS sequence"/>
</dbReference>
<feature type="domain" description="Response regulatory" evidence="10">
    <location>
        <begin position="2"/>
        <end position="115"/>
    </location>
</feature>
<evidence type="ECO:0000256" key="7">
    <source>
        <dbReference type="PROSITE-ProRule" id="PRU00169"/>
    </source>
</evidence>
<evidence type="ECO:0000256" key="9">
    <source>
        <dbReference type="SAM" id="MobiDB-lite"/>
    </source>
</evidence>
<evidence type="ECO:0000256" key="8">
    <source>
        <dbReference type="PROSITE-ProRule" id="PRU01091"/>
    </source>
</evidence>
<evidence type="ECO:0000256" key="5">
    <source>
        <dbReference type="ARBA" id="ARBA00023163"/>
    </source>
</evidence>
<evidence type="ECO:0000313" key="13">
    <source>
        <dbReference type="Proteomes" id="UP000188929"/>
    </source>
</evidence>
<dbReference type="RefSeq" id="WP_076820512.1">
    <property type="nucleotide sequence ID" value="NZ_MOMC01000065.1"/>
</dbReference>
<dbReference type="CDD" id="cd00383">
    <property type="entry name" value="trans_reg_C"/>
    <property type="match status" value="1"/>
</dbReference>
<dbReference type="PANTHER" id="PTHR48111">
    <property type="entry name" value="REGULATOR OF RPOS"/>
    <property type="match status" value="1"/>
</dbReference>
<evidence type="ECO:0000256" key="6">
    <source>
        <dbReference type="ARBA" id="ARBA00041201"/>
    </source>
</evidence>
<gene>
    <name evidence="12" type="ORF">BL253_28690</name>
</gene>
<dbReference type="SMART" id="SM00448">
    <property type="entry name" value="REC"/>
    <property type="match status" value="1"/>
</dbReference>
<dbReference type="EMBL" id="MOMC01000065">
    <property type="protein sequence ID" value="ONH24982.1"/>
    <property type="molecule type" value="Genomic_DNA"/>
</dbReference>
<dbReference type="InterPro" id="IPR016032">
    <property type="entry name" value="Sig_transdc_resp-reg_C-effctor"/>
</dbReference>
<dbReference type="GO" id="GO:0000156">
    <property type="term" value="F:phosphorelay response regulator activity"/>
    <property type="evidence" value="ECO:0007669"/>
    <property type="project" value="TreeGrafter"/>
</dbReference>
<dbReference type="SMART" id="SM00862">
    <property type="entry name" value="Trans_reg_C"/>
    <property type="match status" value="1"/>
</dbReference>
<keyword evidence="3" id="KW-0805">Transcription regulation</keyword>
<feature type="DNA-binding region" description="OmpR/PhoB-type" evidence="8">
    <location>
        <begin position="173"/>
        <end position="268"/>
    </location>
</feature>
<dbReference type="GO" id="GO:0006355">
    <property type="term" value="P:regulation of DNA-templated transcription"/>
    <property type="evidence" value="ECO:0007669"/>
    <property type="project" value="InterPro"/>
</dbReference>
<dbReference type="GO" id="GO:0005829">
    <property type="term" value="C:cytosol"/>
    <property type="evidence" value="ECO:0007669"/>
    <property type="project" value="TreeGrafter"/>
</dbReference>
<evidence type="ECO:0000259" key="10">
    <source>
        <dbReference type="PROSITE" id="PS50110"/>
    </source>
</evidence>
<dbReference type="InterPro" id="IPR011006">
    <property type="entry name" value="CheY-like_superfamily"/>
</dbReference>
<keyword evidence="4 8" id="KW-0238">DNA-binding</keyword>
<dbReference type="InterPro" id="IPR036388">
    <property type="entry name" value="WH-like_DNA-bd_sf"/>
</dbReference>
<dbReference type="Gene3D" id="1.10.10.10">
    <property type="entry name" value="Winged helix-like DNA-binding domain superfamily/Winged helix DNA-binding domain"/>
    <property type="match status" value="1"/>
</dbReference>
<keyword evidence="1 7" id="KW-0597">Phosphoprotein</keyword>
<evidence type="ECO:0000259" key="11">
    <source>
        <dbReference type="PROSITE" id="PS51755"/>
    </source>
</evidence>
<protein>
    <recommendedName>
        <fullName evidence="6">Sensory transduction protein RegX3</fullName>
    </recommendedName>
</protein>
<reference evidence="13" key="1">
    <citation type="submission" date="2016-10" db="EMBL/GenBank/DDBJ databases">
        <title>Frankia sp. NRRL B-16386 Genome sequencing.</title>
        <authorList>
            <person name="Ghodhbane-Gtari F."/>
            <person name="Swanson E."/>
            <person name="Gueddou A."/>
            <person name="Hezbri K."/>
            <person name="Ktari K."/>
            <person name="Nouioui I."/>
            <person name="Morris K."/>
            <person name="Simpson S."/>
            <person name="Abebe-Akele F."/>
            <person name="Thomas K."/>
            <person name="Gtari M."/>
            <person name="Tisa L.S."/>
        </authorList>
    </citation>
    <scope>NUCLEOTIDE SEQUENCE [LARGE SCALE GENOMIC DNA]</scope>
    <source>
        <strain evidence="13">NRRL B-16386</strain>
    </source>
</reference>
<feature type="region of interest" description="Disordered" evidence="9">
    <location>
        <begin position="118"/>
        <end position="171"/>
    </location>
</feature>
<evidence type="ECO:0000256" key="1">
    <source>
        <dbReference type="ARBA" id="ARBA00022553"/>
    </source>
</evidence>
<dbReference type="GO" id="GO:0032993">
    <property type="term" value="C:protein-DNA complex"/>
    <property type="evidence" value="ECO:0007669"/>
    <property type="project" value="TreeGrafter"/>
</dbReference>
<name>A0A1V2I3G7_9ACTN</name>
<dbReference type="AlphaFoldDB" id="A0A1V2I3G7"/>
<organism evidence="12 13">
    <name type="scientific">Pseudofrankia asymbiotica</name>
    <dbReference type="NCBI Taxonomy" id="1834516"/>
    <lineage>
        <taxon>Bacteria</taxon>
        <taxon>Bacillati</taxon>
        <taxon>Actinomycetota</taxon>
        <taxon>Actinomycetes</taxon>
        <taxon>Frankiales</taxon>
        <taxon>Frankiaceae</taxon>
        <taxon>Pseudofrankia</taxon>
    </lineage>
</organism>
<dbReference type="Pfam" id="PF00486">
    <property type="entry name" value="Trans_reg_C"/>
    <property type="match status" value="1"/>
</dbReference>
<dbReference type="InterPro" id="IPR039420">
    <property type="entry name" value="WalR-like"/>
</dbReference>
<dbReference type="PANTHER" id="PTHR48111:SF72">
    <property type="entry name" value="SENSORY TRANSDUCTION PROTEIN REGX3"/>
    <property type="match status" value="1"/>
</dbReference>
<evidence type="ECO:0000313" key="12">
    <source>
        <dbReference type="EMBL" id="ONH24982.1"/>
    </source>
</evidence>
<feature type="domain" description="OmpR/PhoB-type" evidence="11">
    <location>
        <begin position="173"/>
        <end position="268"/>
    </location>
</feature>
<dbReference type="Pfam" id="PF00072">
    <property type="entry name" value="Response_reg"/>
    <property type="match status" value="1"/>
</dbReference>
<keyword evidence="13" id="KW-1185">Reference proteome</keyword>
<dbReference type="GO" id="GO:0000976">
    <property type="term" value="F:transcription cis-regulatory region binding"/>
    <property type="evidence" value="ECO:0007669"/>
    <property type="project" value="TreeGrafter"/>
</dbReference>
<dbReference type="STRING" id="1834516.BL253_28690"/>
<dbReference type="SUPFAM" id="SSF46894">
    <property type="entry name" value="C-terminal effector domain of the bipartite response regulators"/>
    <property type="match status" value="1"/>
</dbReference>
<dbReference type="PROSITE" id="PS50110">
    <property type="entry name" value="RESPONSE_REGULATORY"/>
    <property type="match status" value="1"/>
</dbReference>
<evidence type="ECO:0000256" key="3">
    <source>
        <dbReference type="ARBA" id="ARBA00023015"/>
    </source>
</evidence>
<keyword evidence="2" id="KW-0902">Two-component regulatory system</keyword>
<comment type="caution">
    <text evidence="12">The sequence shown here is derived from an EMBL/GenBank/DDBJ whole genome shotgun (WGS) entry which is preliminary data.</text>
</comment>
<sequence length="272" mass="29258">MLLLVVEDDDRVAGALAGSLRRHGFDVVRARTGTLALDMLNSAQPDLVLLDLGLPDRDGFDICTRIRLISGVPIIMVTARAEQADRLRGLYTGADDYVVKPFDVLELIARIHVVTRRSHQRGGDASGPHPEPVRGGPGPDRARAWSPPAPAPARPGQYGRRQYAPGPLGSDADQVLSVGRISIDLRAREVTVCGRETALTRKEFNLLAQLAGAPGVVFRREQIFAEVWGYSSEGASHTLEVHIASLRAKLGLPGVIETVRGIGYRLSAKAAG</sequence>
<dbReference type="SUPFAM" id="SSF52172">
    <property type="entry name" value="CheY-like"/>
    <property type="match status" value="1"/>
</dbReference>
<dbReference type="InterPro" id="IPR001867">
    <property type="entry name" value="OmpR/PhoB-type_DNA-bd"/>
</dbReference>
<dbReference type="FunFam" id="1.10.10.10:FF:000018">
    <property type="entry name" value="DNA-binding response regulator ResD"/>
    <property type="match status" value="1"/>
</dbReference>
<keyword evidence="5" id="KW-0804">Transcription</keyword>